<organism evidence="3 4">
    <name type="scientific">Prunus dulcis</name>
    <name type="common">Almond</name>
    <name type="synonym">Amygdalus dulcis</name>
    <dbReference type="NCBI Taxonomy" id="3755"/>
    <lineage>
        <taxon>Eukaryota</taxon>
        <taxon>Viridiplantae</taxon>
        <taxon>Streptophyta</taxon>
        <taxon>Embryophyta</taxon>
        <taxon>Tracheophyta</taxon>
        <taxon>Spermatophyta</taxon>
        <taxon>Magnoliopsida</taxon>
        <taxon>eudicotyledons</taxon>
        <taxon>Gunneridae</taxon>
        <taxon>Pentapetalae</taxon>
        <taxon>rosids</taxon>
        <taxon>fabids</taxon>
        <taxon>Rosales</taxon>
        <taxon>Rosaceae</taxon>
        <taxon>Amygdaloideae</taxon>
        <taxon>Amygdaleae</taxon>
        <taxon>Prunus</taxon>
    </lineage>
</organism>
<feature type="compositionally biased region" description="Polar residues" evidence="1">
    <location>
        <begin position="15"/>
        <end position="33"/>
    </location>
</feature>
<evidence type="ECO:0000256" key="1">
    <source>
        <dbReference type="SAM" id="MobiDB-lite"/>
    </source>
</evidence>
<feature type="region of interest" description="Disordered" evidence="1">
    <location>
        <begin position="1"/>
        <end position="35"/>
    </location>
</feature>
<evidence type="ECO:0000313" key="3">
    <source>
        <dbReference type="EMBL" id="KAI5339232.1"/>
    </source>
</evidence>
<proteinExistence type="predicted"/>
<dbReference type="Proteomes" id="UP001054821">
    <property type="component" value="Chromosome 3"/>
</dbReference>
<protein>
    <recommendedName>
        <fullName evidence="2">Retrotransposon gag domain-containing protein</fullName>
    </recommendedName>
</protein>
<sequence>MGQMMRPSHGPHVEGSTQLLGQPRGSISESQAPQEKLNAQPIEWIILDFLVRMSRFNKHVEEQIQCGDGYVQGQLGSWGQVEEGLIQRFGRSDGETAFKDGECREFNHQLEEDVLMKVGFETMVEELQGQFQGTLNSMLDTIKLDVQTKLDHYMAEELRDKVKDVKGDWALCKEAVLKKTQTPKEPNVLNSFKPKSFNGIREAKELNKFSRWMMMSPTLFLTDNALMWWRHRSMEIDKDTFTFETWDAFKKDIMLHFYPENAKYEAKEKLRWLKQTGSVKDYVTTFTNLLFEVPSMTDEDKLMYFMSGL</sequence>
<dbReference type="EMBL" id="JAJFAZ020000003">
    <property type="protein sequence ID" value="KAI5339232.1"/>
    <property type="molecule type" value="Genomic_DNA"/>
</dbReference>
<accession>A0AAD4ZA57</accession>
<comment type="caution">
    <text evidence="3">The sequence shown here is derived from an EMBL/GenBank/DDBJ whole genome shotgun (WGS) entry which is preliminary data.</text>
</comment>
<keyword evidence="4" id="KW-1185">Reference proteome</keyword>
<name>A0AAD4ZA57_PRUDU</name>
<dbReference type="Pfam" id="PF03732">
    <property type="entry name" value="Retrotrans_gag"/>
    <property type="match status" value="1"/>
</dbReference>
<reference evidence="3 4" key="1">
    <citation type="journal article" date="2022" name="G3 (Bethesda)">
        <title>Whole-genome sequence and methylome profiling of the almond [Prunus dulcis (Mill.) D.A. Webb] cultivar 'Nonpareil'.</title>
        <authorList>
            <person name="D'Amico-Willman K.M."/>
            <person name="Ouma W.Z."/>
            <person name="Meulia T."/>
            <person name="Sideli G.M."/>
            <person name="Gradziel T.M."/>
            <person name="Fresnedo-Ramirez J."/>
        </authorList>
    </citation>
    <scope>NUCLEOTIDE SEQUENCE [LARGE SCALE GENOMIC DNA]</scope>
    <source>
        <strain evidence="3">Clone GOH B32 T37-40</strain>
    </source>
</reference>
<feature type="domain" description="Retrotransposon gag" evidence="2">
    <location>
        <begin position="219"/>
        <end position="309"/>
    </location>
</feature>
<evidence type="ECO:0000259" key="2">
    <source>
        <dbReference type="Pfam" id="PF03732"/>
    </source>
</evidence>
<gene>
    <name evidence="3" type="ORF">L3X38_018504</name>
</gene>
<evidence type="ECO:0000313" key="4">
    <source>
        <dbReference type="Proteomes" id="UP001054821"/>
    </source>
</evidence>
<dbReference type="InterPro" id="IPR005162">
    <property type="entry name" value="Retrotrans_gag_dom"/>
</dbReference>
<dbReference type="AlphaFoldDB" id="A0AAD4ZA57"/>